<dbReference type="InterPro" id="IPR001406">
    <property type="entry name" value="PsdUridine_synth_TruA"/>
</dbReference>
<dbReference type="Gene3D" id="3.30.70.580">
    <property type="entry name" value="Pseudouridine synthase I, catalytic domain, N-terminal subdomain"/>
    <property type="match status" value="1"/>
</dbReference>
<dbReference type="STRING" id="258515.SAMN05192585_10387"/>
<gene>
    <name evidence="4" type="primary">truA</name>
    <name evidence="9" type="ORF">SAMN05192585_10387</name>
</gene>
<protein>
    <recommendedName>
        <fullName evidence="4">tRNA pseudouridine synthase A</fullName>
        <ecNumber evidence="4">5.4.99.12</ecNumber>
    </recommendedName>
    <alternativeName>
        <fullName evidence="4">tRNA pseudouridine(38-40) synthase</fullName>
    </alternativeName>
    <alternativeName>
        <fullName evidence="4">tRNA pseudouridylate synthase I</fullName>
    </alternativeName>
    <alternativeName>
        <fullName evidence="4">tRNA-uridine isomerase I</fullName>
    </alternativeName>
</protein>
<feature type="domain" description="Pseudouridine synthase I TruA alpha/beta" evidence="8">
    <location>
        <begin position="143"/>
        <end position="245"/>
    </location>
</feature>
<dbReference type="SUPFAM" id="SSF55120">
    <property type="entry name" value="Pseudouridine synthase"/>
    <property type="match status" value="1"/>
</dbReference>
<dbReference type="InterPro" id="IPR020097">
    <property type="entry name" value="PsdUridine_synth_TruA_a/b_dom"/>
</dbReference>
<dbReference type="InterPro" id="IPR020095">
    <property type="entry name" value="PsdUridine_synth_TruA_C"/>
</dbReference>
<dbReference type="RefSeq" id="WP_092637837.1">
    <property type="nucleotide sequence ID" value="NZ_FNID01000003.1"/>
</dbReference>
<evidence type="ECO:0000256" key="3">
    <source>
        <dbReference type="ARBA" id="ARBA00023235"/>
    </source>
</evidence>
<dbReference type="HAMAP" id="MF_00171">
    <property type="entry name" value="TruA"/>
    <property type="match status" value="1"/>
</dbReference>
<proteinExistence type="inferred from homology"/>
<keyword evidence="10" id="KW-1185">Reference proteome</keyword>
<name>A0A1G9V8K0_9FIRM</name>
<evidence type="ECO:0000259" key="8">
    <source>
        <dbReference type="Pfam" id="PF01416"/>
    </source>
</evidence>
<dbReference type="PIRSF" id="PIRSF001430">
    <property type="entry name" value="tRNA_psdUrid_synth"/>
    <property type="match status" value="1"/>
</dbReference>
<dbReference type="OrthoDB" id="9811823at2"/>
<sequence length="249" mass="27321">MRNLLLTIRFVGTSYCGFQVQKNGISVAQRLQDAIEAVFGERLPIKGCSRTDAMVHANMFCVSFKTEKGIACCRIVPALNAHLPNDIAVYGCKEVAKGFHARYSCTGKEYLYKIDNGAARNPFLQERAYYYKHRLDEQAMDAAAQGFIGTYDFSALCSAGSSVKDKVRTVYACSVTREGDLVTISISGDGFLYNMVRIVAGTLLWAGEKGLTAQDIKEIILSGDRSKAGPTAPPYGLYLNRVFYDGIEG</sequence>
<dbReference type="Gene3D" id="3.30.70.660">
    <property type="entry name" value="Pseudouridine synthase I, catalytic domain, C-terminal subdomain"/>
    <property type="match status" value="1"/>
</dbReference>
<feature type="binding site" evidence="4 6">
    <location>
        <position position="110"/>
    </location>
    <ligand>
        <name>substrate</name>
    </ligand>
</feature>
<comment type="caution">
    <text evidence="4">Lacks conserved residue(s) required for the propagation of feature annotation.</text>
</comment>
<dbReference type="EC" id="5.4.99.12" evidence="4"/>
<evidence type="ECO:0000256" key="2">
    <source>
        <dbReference type="ARBA" id="ARBA00022694"/>
    </source>
</evidence>
<dbReference type="AlphaFoldDB" id="A0A1G9V8K0"/>
<comment type="subunit">
    <text evidence="4">Homodimer.</text>
</comment>
<evidence type="ECO:0000256" key="6">
    <source>
        <dbReference type="PIRSR" id="PIRSR001430-2"/>
    </source>
</evidence>
<feature type="domain" description="Pseudouridine synthase I TruA alpha/beta" evidence="8">
    <location>
        <begin position="9"/>
        <end position="104"/>
    </location>
</feature>
<dbReference type="EMBL" id="FNID01000003">
    <property type="protein sequence ID" value="SDM68386.1"/>
    <property type="molecule type" value="Genomic_DNA"/>
</dbReference>
<dbReference type="Proteomes" id="UP000199182">
    <property type="component" value="Unassembled WGS sequence"/>
</dbReference>
<dbReference type="InterPro" id="IPR020103">
    <property type="entry name" value="PsdUridine_synth_cat_dom_sf"/>
</dbReference>
<comment type="catalytic activity">
    <reaction evidence="4 7">
        <text>uridine(38/39/40) in tRNA = pseudouridine(38/39/40) in tRNA</text>
        <dbReference type="Rhea" id="RHEA:22376"/>
        <dbReference type="Rhea" id="RHEA-COMP:10085"/>
        <dbReference type="Rhea" id="RHEA-COMP:10087"/>
        <dbReference type="ChEBI" id="CHEBI:65314"/>
        <dbReference type="ChEBI" id="CHEBI:65315"/>
        <dbReference type="EC" id="5.4.99.12"/>
    </reaction>
</comment>
<evidence type="ECO:0000256" key="4">
    <source>
        <dbReference type="HAMAP-Rule" id="MF_00171"/>
    </source>
</evidence>
<dbReference type="GO" id="GO:0160147">
    <property type="term" value="F:tRNA pseudouridine(38-40) synthase activity"/>
    <property type="evidence" value="ECO:0007669"/>
    <property type="project" value="UniProtKB-EC"/>
</dbReference>
<keyword evidence="3 4" id="KW-0413">Isomerase</keyword>
<evidence type="ECO:0000313" key="9">
    <source>
        <dbReference type="EMBL" id="SDM68386.1"/>
    </source>
</evidence>
<feature type="active site" description="Nucleophile" evidence="4 5">
    <location>
        <position position="52"/>
    </location>
</feature>
<organism evidence="9 10">
    <name type="scientific">Acetanaerobacterium elongatum</name>
    <dbReference type="NCBI Taxonomy" id="258515"/>
    <lineage>
        <taxon>Bacteria</taxon>
        <taxon>Bacillati</taxon>
        <taxon>Bacillota</taxon>
        <taxon>Clostridia</taxon>
        <taxon>Eubacteriales</taxon>
        <taxon>Oscillospiraceae</taxon>
        <taxon>Acetanaerobacterium</taxon>
    </lineage>
</organism>
<comment type="function">
    <text evidence="4">Formation of pseudouridine at positions 38, 39 and 40 in the anticodon stem and loop of transfer RNAs.</text>
</comment>
<dbReference type="PANTHER" id="PTHR11142:SF0">
    <property type="entry name" value="TRNA PSEUDOURIDINE SYNTHASE-LIKE 1"/>
    <property type="match status" value="1"/>
</dbReference>
<dbReference type="Pfam" id="PF01416">
    <property type="entry name" value="PseudoU_synth_1"/>
    <property type="match status" value="2"/>
</dbReference>
<dbReference type="GO" id="GO:0031119">
    <property type="term" value="P:tRNA pseudouridine synthesis"/>
    <property type="evidence" value="ECO:0007669"/>
    <property type="project" value="UniProtKB-UniRule"/>
</dbReference>
<evidence type="ECO:0000256" key="7">
    <source>
        <dbReference type="RuleBase" id="RU003792"/>
    </source>
</evidence>
<keyword evidence="2 4" id="KW-0819">tRNA processing</keyword>
<evidence type="ECO:0000256" key="1">
    <source>
        <dbReference type="ARBA" id="ARBA00009375"/>
    </source>
</evidence>
<dbReference type="NCBIfam" id="TIGR00071">
    <property type="entry name" value="hisT_truA"/>
    <property type="match status" value="1"/>
</dbReference>
<dbReference type="PANTHER" id="PTHR11142">
    <property type="entry name" value="PSEUDOURIDYLATE SYNTHASE"/>
    <property type="match status" value="1"/>
</dbReference>
<dbReference type="InterPro" id="IPR020094">
    <property type="entry name" value="TruA/RsuA/RluB/E/F_N"/>
</dbReference>
<accession>A0A1G9V8K0</accession>
<reference evidence="9 10" key="1">
    <citation type="submission" date="2016-10" db="EMBL/GenBank/DDBJ databases">
        <authorList>
            <person name="de Groot N.N."/>
        </authorList>
    </citation>
    <scope>NUCLEOTIDE SEQUENCE [LARGE SCALE GENOMIC DNA]</scope>
    <source>
        <strain evidence="9 10">CGMCC 1.5012</strain>
    </source>
</reference>
<dbReference type="GO" id="GO:0003723">
    <property type="term" value="F:RNA binding"/>
    <property type="evidence" value="ECO:0007669"/>
    <property type="project" value="InterPro"/>
</dbReference>
<evidence type="ECO:0000313" key="10">
    <source>
        <dbReference type="Proteomes" id="UP000199182"/>
    </source>
</evidence>
<evidence type="ECO:0000256" key="5">
    <source>
        <dbReference type="PIRSR" id="PIRSR001430-1"/>
    </source>
</evidence>
<comment type="similarity">
    <text evidence="1 4 7">Belongs to the tRNA pseudouridine synthase TruA family.</text>
</comment>
<dbReference type="CDD" id="cd02570">
    <property type="entry name" value="PseudoU_synth_EcTruA"/>
    <property type="match status" value="1"/>
</dbReference>